<proteinExistence type="predicted"/>
<dbReference type="Pfam" id="PF04397">
    <property type="entry name" value="LytTR"/>
    <property type="match status" value="1"/>
</dbReference>
<sequence length="273" mass="31773">MAYTSGRHNAPLVVWSGIFVFIFLAVFKPFEIQDITPNQWLYYAFLAGYGFITSFSVLIMIEGVGRLLPNVFSEKNWKIKHEVTFVVSLISLITVFNYFYTVLISDLPFSSETFVFMLFATVSVSFFPAVSFVMFRYVRNVRQYSRPSTVLSVERKEEIKREFIELFAENQRDSVTLSPENLLFIESDDNYSTVFFTQQNRIQKKLLRNTLTRLEAQVESIPTLRRCHRSYLVNLKKVSRVSGNAQGYRLHLHDTDEIVPVSRTYSKNIIAEL</sequence>
<organism evidence="3 4">
    <name type="scientific">Emticicia aquatilis</name>
    <dbReference type="NCBI Taxonomy" id="1537369"/>
    <lineage>
        <taxon>Bacteria</taxon>
        <taxon>Pseudomonadati</taxon>
        <taxon>Bacteroidota</taxon>
        <taxon>Cytophagia</taxon>
        <taxon>Cytophagales</taxon>
        <taxon>Leadbetterellaceae</taxon>
        <taxon>Emticicia</taxon>
    </lineage>
</organism>
<keyword evidence="1" id="KW-0472">Membrane</keyword>
<keyword evidence="1" id="KW-1133">Transmembrane helix</keyword>
<dbReference type="GO" id="GO:0000156">
    <property type="term" value="F:phosphorelay response regulator activity"/>
    <property type="evidence" value="ECO:0007669"/>
    <property type="project" value="InterPro"/>
</dbReference>
<dbReference type="InterPro" id="IPR007492">
    <property type="entry name" value="LytTR_DNA-bd_dom"/>
</dbReference>
<reference evidence="3" key="1">
    <citation type="journal article" date="2014" name="Int. J. Syst. Evol. Microbiol.">
        <title>Complete genome sequence of Corynebacterium casei LMG S-19264T (=DSM 44701T), isolated from a smear-ripened cheese.</title>
        <authorList>
            <consortium name="US DOE Joint Genome Institute (JGI-PGF)"/>
            <person name="Walter F."/>
            <person name="Albersmeier A."/>
            <person name="Kalinowski J."/>
            <person name="Ruckert C."/>
        </authorList>
    </citation>
    <scope>NUCLEOTIDE SEQUENCE</scope>
    <source>
        <strain evidence="3">CGMCC 1.15958</strain>
    </source>
</reference>
<feature type="transmembrane region" description="Helical" evidence="1">
    <location>
        <begin position="12"/>
        <end position="30"/>
    </location>
</feature>
<gene>
    <name evidence="3" type="ORF">GCM10011514_04960</name>
</gene>
<feature type="transmembrane region" description="Helical" evidence="1">
    <location>
        <begin position="114"/>
        <end position="138"/>
    </location>
</feature>
<accession>A0A917DKG6</accession>
<dbReference type="PANTHER" id="PTHR37299:SF1">
    <property type="entry name" value="STAGE 0 SPORULATION PROTEIN A HOMOLOG"/>
    <property type="match status" value="1"/>
</dbReference>
<evidence type="ECO:0000256" key="1">
    <source>
        <dbReference type="SAM" id="Phobius"/>
    </source>
</evidence>
<dbReference type="AlphaFoldDB" id="A0A917DKG6"/>
<dbReference type="SMART" id="SM00850">
    <property type="entry name" value="LytTR"/>
    <property type="match status" value="1"/>
</dbReference>
<reference evidence="3" key="2">
    <citation type="submission" date="2020-09" db="EMBL/GenBank/DDBJ databases">
        <authorList>
            <person name="Sun Q."/>
            <person name="Zhou Y."/>
        </authorList>
    </citation>
    <scope>NUCLEOTIDE SEQUENCE</scope>
    <source>
        <strain evidence="3">CGMCC 1.15958</strain>
    </source>
</reference>
<feature type="domain" description="HTH LytTR-type" evidence="2">
    <location>
        <begin position="203"/>
        <end position="273"/>
    </location>
</feature>
<feature type="transmembrane region" description="Helical" evidence="1">
    <location>
        <begin position="82"/>
        <end position="102"/>
    </location>
</feature>
<dbReference type="EMBL" id="BMKK01000001">
    <property type="protein sequence ID" value="GGD44044.1"/>
    <property type="molecule type" value="Genomic_DNA"/>
</dbReference>
<evidence type="ECO:0000259" key="2">
    <source>
        <dbReference type="PROSITE" id="PS50930"/>
    </source>
</evidence>
<name>A0A917DKG6_9BACT</name>
<keyword evidence="1" id="KW-0812">Transmembrane</keyword>
<dbReference type="PANTHER" id="PTHR37299">
    <property type="entry name" value="TRANSCRIPTIONAL REGULATOR-RELATED"/>
    <property type="match status" value="1"/>
</dbReference>
<evidence type="ECO:0000313" key="4">
    <source>
        <dbReference type="Proteomes" id="UP000609064"/>
    </source>
</evidence>
<dbReference type="PROSITE" id="PS50930">
    <property type="entry name" value="HTH_LYTTR"/>
    <property type="match status" value="1"/>
</dbReference>
<dbReference type="Gene3D" id="2.40.50.1020">
    <property type="entry name" value="LytTr DNA-binding domain"/>
    <property type="match status" value="1"/>
</dbReference>
<dbReference type="InterPro" id="IPR046947">
    <property type="entry name" value="LytR-like"/>
</dbReference>
<comment type="caution">
    <text evidence="3">The sequence shown here is derived from an EMBL/GenBank/DDBJ whole genome shotgun (WGS) entry which is preliminary data.</text>
</comment>
<keyword evidence="4" id="KW-1185">Reference proteome</keyword>
<dbReference type="GO" id="GO:0003677">
    <property type="term" value="F:DNA binding"/>
    <property type="evidence" value="ECO:0007669"/>
    <property type="project" value="InterPro"/>
</dbReference>
<feature type="transmembrane region" description="Helical" evidence="1">
    <location>
        <begin position="42"/>
        <end position="61"/>
    </location>
</feature>
<dbReference type="Proteomes" id="UP000609064">
    <property type="component" value="Unassembled WGS sequence"/>
</dbReference>
<evidence type="ECO:0000313" key="3">
    <source>
        <dbReference type="EMBL" id="GGD44044.1"/>
    </source>
</evidence>
<protein>
    <recommendedName>
        <fullName evidence="2">HTH LytTR-type domain-containing protein</fullName>
    </recommendedName>
</protein>